<organism evidence="3 4">
    <name type="scientific">Agromyces agglutinans</name>
    <dbReference type="NCBI Taxonomy" id="2662258"/>
    <lineage>
        <taxon>Bacteria</taxon>
        <taxon>Bacillati</taxon>
        <taxon>Actinomycetota</taxon>
        <taxon>Actinomycetes</taxon>
        <taxon>Micrococcales</taxon>
        <taxon>Microbacteriaceae</taxon>
        <taxon>Agromyces</taxon>
    </lineage>
</organism>
<keyword evidence="4" id="KW-1185">Reference proteome</keyword>
<dbReference type="RefSeq" id="WP_153685379.1">
    <property type="nucleotide sequence ID" value="NZ_WJIF01000008.1"/>
</dbReference>
<accession>A0A6I2F667</accession>
<dbReference type="Pfam" id="PF19728">
    <property type="entry name" value="DUF6220"/>
    <property type="match status" value="1"/>
</dbReference>
<dbReference type="Proteomes" id="UP000431080">
    <property type="component" value="Unassembled WGS sequence"/>
</dbReference>
<dbReference type="EMBL" id="WJIF01000008">
    <property type="protein sequence ID" value="MRG60965.1"/>
    <property type="molecule type" value="Genomic_DNA"/>
</dbReference>
<feature type="region of interest" description="Disordered" evidence="1">
    <location>
        <begin position="139"/>
        <end position="162"/>
    </location>
</feature>
<dbReference type="AlphaFoldDB" id="A0A6I2F667"/>
<feature type="transmembrane region" description="Helical" evidence="2">
    <location>
        <begin position="43"/>
        <end position="61"/>
    </location>
</feature>
<evidence type="ECO:0000256" key="1">
    <source>
        <dbReference type="SAM" id="MobiDB-lite"/>
    </source>
</evidence>
<gene>
    <name evidence="3" type="ORF">GE115_13975</name>
</gene>
<evidence type="ECO:0000256" key="2">
    <source>
        <dbReference type="SAM" id="Phobius"/>
    </source>
</evidence>
<name>A0A6I2F667_9MICO</name>
<sequence>MRKVFLVVTVLFTASVVLQLYFAAVGVFSNPEDELFAWHGTNGRIVLPLLALLMIVAAALAKAGKRTIWLSVLPLVLILFQTVLFILTGVIFGLDESSHADPPLAATLFLSLHAVNGAAILLVGVLLVVRARRLVRDGAPAKPAGPVDAAPAAGDEAAVPSA</sequence>
<keyword evidence="2" id="KW-0812">Transmembrane</keyword>
<keyword evidence="2" id="KW-1133">Transmembrane helix</keyword>
<proteinExistence type="predicted"/>
<evidence type="ECO:0000313" key="4">
    <source>
        <dbReference type="Proteomes" id="UP000431080"/>
    </source>
</evidence>
<reference evidence="3 4" key="1">
    <citation type="submission" date="2019-10" db="EMBL/GenBank/DDBJ databases">
        <authorList>
            <person name="Nie G."/>
            <person name="Ming H."/>
            <person name="Yi B."/>
        </authorList>
    </citation>
    <scope>NUCLEOTIDE SEQUENCE [LARGE SCALE GENOMIC DNA]</scope>
    <source>
        <strain evidence="3 4">CFH 90414</strain>
    </source>
</reference>
<evidence type="ECO:0000313" key="3">
    <source>
        <dbReference type="EMBL" id="MRG60965.1"/>
    </source>
</evidence>
<protein>
    <submittedName>
        <fullName evidence="3">Uncharacterized protein</fullName>
    </submittedName>
</protein>
<feature type="transmembrane region" description="Helical" evidence="2">
    <location>
        <begin position="104"/>
        <end position="129"/>
    </location>
</feature>
<keyword evidence="2" id="KW-0472">Membrane</keyword>
<dbReference type="InterPro" id="IPR046192">
    <property type="entry name" value="DUF6220"/>
</dbReference>
<feature type="transmembrane region" description="Helical" evidence="2">
    <location>
        <begin position="68"/>
        <end position="92"/>
    </location>
</feature>
<comment type="caution">
    <text evidence="3">The sequence shown here is derived from an EMBL/GenBank/DDBJ whole genome shotgun (WGS) entry which is preliminary data.</text>
</comment>